<dbReference type="Proteomes" id="UP000509303">
    <property type="component" value="Chromosome"/>
</dbReference>
<dbReference type="RefSeq" id="WP_176160580.1">
    <property type="nucleotide sequence ID" value="NZ_CP054929.1"/>
</dbReference>
<sequence>MTDDPFADTSPWDDPTTPPLTETPVTAPAPAPNAPAPFKIGLTVKAGPDYGAEWLTPAVYGHTAIETAARGVELLAAMKEKGLIEHNARFAQYTRDQYKGGANSTPKRFENGKVVAAPSSSDYTCEHGQRTFKDGGSWAAYFCGGRGLDKSAQCSPMWRQKDGTYRTN</sequence>
<reference evidence="2 3" key="1">
    <citation type="submission" date="2020-06" db="EMBL/GenBank/DDBJ databases">
        <title>Genome mining for natural products.</title>
        <authorList>
            <person name="Zhang B."/>
            <person name="Shi J."/>
            <person name="Ge H."/>
        </authorList>
    </citation>
    <scope>NUCLEOTIDE SEQUENCE [LARGE SCALE GENOMIC DNA]</scope>
    <source>
        <strain evidence="2 3">NA00687</strain>
    </source>
</reference>
<protein>
    <submittedName>
        <fullName evidence="2">Uncharacterized protein</fullName>
    </submittedName>
</protein>
<dbReference type="EMBL" id="CP054929">
    <property type="protein sequence ID" value="QKW48848.1"/>
    <property type="molecule type" value="Genomic_DNA"/>
</dbReference>
<gene>
    <name evidence="2" type="ORF">HUT08_04040</name>
</gene>
<keyword evidence="3" id="KW-1185">Reference proteome</keyword>
<evidence type="ECO:0000313" key="2">
    <source>
        <dbReference type="EMBL" id="QKW48848.1"/>
    </source>
</evidence>
<evidence type="ECO:0000256" key="1">
    <source>
        <dbReference type="SAM" id="MobiDB-lite"/>
    </source>
</evidence>
<dbReference type="AlphaFoldDB" id="A0A7H8N4A0"/>
<organism evidence="2 3">
    <name type="scientific">Streptomyces buecherae</name>
    <dbReference type="NCBI Taxonomy" id="2763006"/>
    <lineage>
        <taxon>Bacteria</taxon>
        <taxon>Bacillati</taxon>
        <taxon>Actinomycetota</taxon>
        <taxon>Actinomycetes</taxon>
        <taxon>Kitasatosporales</taxon>
        <taxon>Streptomycetaceae</taxon>
        <taxon>Streptomyces</taxon>
    </lineage>
</organism>
<name>A0A7H8N4A0_9ACTN</name>
<feature type="compositionally biased region" description="Low complexity" evidence="1">
    <location>
        <begin position="7"/>
        <end position="26"/>
    </location>
</feature>
<feature type="region of interest" description="Disordered" evidence="1">
    <location>
        <begin position="1"/>
        <end position="35"/>
    </location>
</feature>
<accession>A0A7H8N4A0</accession>
<proteinExistence type="predicted"/>
<evidence type="ECO:0000313" key="3">
    <source>
        <dbReference type="Proteomes" id="UP000509303"/>
    </source>
</evidence>